<reference evidence="2 4" key="1">
    <citation type="submission" date="2017-10" db="EMBL/GenBank/DDBJ databases">
        <title>Genomics of the genus Arcobacter.</title>
        <authorList>
            <person name="Perez-Cataluna A."/>
            <person name="Figueras M.J."/>
        </authorList>
    </citation>
    <scope>NUCLEOTIDE SEQUENCE [LARGE SCALE GENOMIC DNA]</scope>
    <source>
        <strain evidence="2 4">LMG 25534</strain>
    </source>
</reference>
<sequence length="99" mass="11509">MNNTVDFSVLSLLPQIAESLEQLKKENEELKKHFNPKYDLTTRAGIRNYLEITDSTISLYLKNGTFREGYHFFKELKGSQSKITFVSGAIEEFKKSKER</sequence>
<accession>A0AAD0QJG5</accession>
<evidence type="ECO:0000313" key="4">
    <source>
        <dbReference type="Proteomes" id="UP000289132"/>
    </source>
</evidence>
<protein>
    <submittedName>
        <fullName evidence="1">Uncharacterized protein</fullName>
    </submittedName>
</protein>
<evidence type="ECO:0000313" key="3">
    <source>
        <dbReference type="Proteomes" id="UP000254504"/>
    </source>
</evidence>
<dbReference type="AlphaFoldDB" id="A0AAD0QJG5"/>
<dbReference type="Proteomes" id="UP000254504">
    <property type="component" value="Chromosome"/>
</dbReference>
<evidence type="ECO:0000313" key="1">
    <source>
        <dbReference type="EMBL" id="AXK48561.1"/>
    </source>
</evidence>
<dbReference type="RefSeq" id="WP_115428093.1">
    <property type="nucleotide sequence ID" value="NZ_CP031367.1"/>
</dbReference>
<reference evidence="1 3" key="2">
    <citation type="submission" date="2018-07" db="EMBL/GenBank/DDBJ databases">
        <title>Complete genome of the Arcobacter trophiarum type strain LMG 25534.</title>
        <authorList>
            <person name="Miller W.G."/>
            <person name="Yee E."/>
        </authorList>
    </citation>
    <scope>NUCLEOTIDE SEQUENCE [LARGE SCALE GENOMIC DNA]</scope>
    <source>
        <strain evidence="1 3">LMG 25534</strain>
    </source>
</reference>
<keyword evidence="4" id="KW-1185">Reference proteome</keyword>
<dbReference type="KEGG" id="atp:ATR_0692"/>
<evidence type="ECO:0000313" key="2">
    <source>
        <dbReference type="EMBL" id="RXJ89959.1"/>
    </source>
</evidence>
<proteinExistence type="predicted"/>
<organism evidence="1 3">
    <name type="scientific">Aliarcobacter trophiarum LMG 25534</name>
    <dbReference type="NCBI Taxonomy" id="1032241"/>
    <lineage>
        <taxon>Bacteria</taxon>
        <taxon>Pseudomonadati</taxon>
        <taxon>Campylobacterota</taxon>
        <taxon>Epsilonproteobacteria</taxon>
        <taxon>Campylobacterales</taxon>
        <taxon>Arcobacteraceae</taxon>
        <taxon>Aliarcobacter</taxon>
    </lineage>
</organism>
<name>A0AAD0QJG5_9BACT</name>
<dbReference type="EMBL" id="CP031367">
    <property type="protein sequence ID" value="AXK48561.1"/>
    <property type="molecule type" value="Genomic_DNA"/>
</dbReference>
<dbReference type="Proteomes" id="UP000289132">
    <property type="component" value="Unassembled WGS sequence"/>
</dbReference>
<gene>
    <name evidence="1" type="ORF">ATR_0692</name>
    <name evidence="2" type="ORF">CRU87_08200</name>
</gene>
<dbReference type="EMBL" id="PDKD01000015">
    <property type="protein sequence ID" value="RXJ89959.1"/>
    <property type="molecule type" value="Genomic_DNA"/>
</dbReference>